<organism evidence="8 9">
    <name type="scientific">Cladophialophora immunda</name>
    <dbReference type="NCBI Taxonomy" id="569365"/>
    <lineage>
        <taxon>Eukaryota</taxon>
        <taxon>Fungi</taxon>
        <taxon>Dikarya</taxon>
        <taxon>Ascomycota</taxon>
        <taxon>Pezizomycotina</taxon>
        <taxon>Eurotiomycetes</taxon>
        <taxon>Chaetothyriomycetidae</taxon>
        <taxon>Chaetothyriales</taxon>
        <taxon>Herpotrichiellaceae</taxon>
        <taxon>Cladophialophora</taxon>
    </lineage>
</organism>
<feature type="domain" description="Zn(2)-C6 fungal-type" evidence="7">
    <location>
        <begin position="5"/>
        <end position="37"/>
    </location>
</feature>
<protein>
    <recommendedName>
        <fullName evidence="7">Zn(2)-C6 fungal-type domain-containing protein</fullName>
    </recommendedName>
</protein>
<keyword evidence="6" id="KW-0539">Nucleus</keyword>
<dbReference type="Proteomes" id="UP000054466">
    <property type="component" value="Unassembled WGS sequence"/>
</dbReference>
<evidence type="ECO:0000256" key="1">
    <source>
        <dbReference type="ARBA" id="ARBA00004123"/>
    </source>
</evidence>
<evidence type="ECO:0000256" key="2">
    <source>
        <dbReference type="ARBA" id="ARBA00022723"/>
    </source>
</evidence>
<dbReference type="GO" id="GO:0000981">
    <property type="term" value="F:DNA-binding transcription factor activity, RNA polymerase II-specific"/>
    <property type="evidence" value="ECO:0007669"/>
    <property type="project" value="InterPro"/>
</dbReference>
<dbReference type="VEuPathDB" id="FungiDB:PV07_06920"/>
<keyword evidence="2" id="KW-0479">Metal-binding</keyword>
<dbReference type="Pfam" id="PF00172">
    <property type="entry name" value="Zn_clus"/>
    <property type="match status" value="1"/>
</dbReference>
<dbReference type="Pfam" id="PF04082">
    <property type="entry name" value="Fungal_trans"/>
    <property type="match status" value="1"/>
</dbReference>
<keyword evidence="4" id="KW-0238">DNA-binding</keyword>
<name>A0A0D2CU61_9EURO</name>
<keyword evidence="5" id="KW-0804">Transcription</keyword>
<gene>
    <name evidence="8" type="ORF">PV07_06920</name>
</gene>
<evidence type="ECO:0000313" key="9">
    <source>
        <dbReference type="Proteomes" id="UP000054466"/>
    </source>
</evidence>
<dbReference type="InterPro" id="IPR007219">
    <property type="entry name" value="XnlR_reg_dom"/>
</dbReference>
<dbReference type="GO" id="GO:0005634">
    <property type="term" value="C:nucleus"/>
    <property type="evidence" value="ECO:0007669"/>
    <property type="project" value="UniProtKB-SubCell"/>
</dbReference>
<dbReference type="HOGENOM" id="CLU_011455_3_2_1"/>
<dbReference type="PANTHER" id="PTHR31845:SF21">
    <property type="entry name" value="REGULATORY PROTEIN LEU3"/>
    <property type="match status" value="1"/>
</dbReference>
<evidence type="ECO:0000256" key="4">
    <source>
        <dbReference type="ARBA" id="ARBA00023125"/>
    </source>
</evidence>
<comment type="subcellular location">
    <subcellularLocation>
        <location evidence="1">Nucleus</location>
    </subcellularLocation>
</comment>
<dbReference type="SUPFAM" id="SSF57701">
    <property type="entry name" value="Zn2/Cys6 DNA-binding domain"/>
    <property type="match status" value="1"/>
</dbReference>
<evidence type="ECO:0000313" key="8">
    <source>
        <dbReference type="EMBL" id="KIW27154.1"/>
    </source>
</evidence>
<dbReference type="PROSITE" id="PS00463">
    <property type="entry name" value="ZN2_CY6_FUNGAL_1"/>
    <property type="match status" value="1"/>
</dbReference>
<keyword evidence="3" id="KW-0805">Transcription regulation</keyword>
<proteinExistence type="predicted"/>
<dbReference type="Gene3D" id="4.10.240.10">
    <property type="entry name" value="Zn(2)-C6 fungal-type DNA-binding domain"/>
    <property type="match status" value="1"/>
</dbReference>
<dbReference type="GeneID" id="27346114"/>
<dbReference type="GO" id="GO:0000976">
    <property type="term" value="F:transcription cis-regulatory region binding"/>
    <property type="evidence" value="ECO:0007669"/>
    <property type="project" value="TreeGrafter"/>
</dbReference>
<evidence type="ECO:0000259" key="7">
    <source>
        <dbReference type="PROSITE" id="PS50048"/>
    </source>
</evidence>
<keyword evidence="9" id="KW-1185">Reference proteome</keyword>
<reference evidence="8 9" key="1">
    <citation type="submission" date="2015-01" db="EMBL/GenBank/DDBJ databases">
        <title>The Genome Sequence of Cladophialophora immunda CBS83496.</title>
        <authorList>
            <consortium name="The Broad Institute Genomics Platform"/>
            <person name="Cuomo C."/>
            <person name="de Hoog S."/>
            <person name="Gorbushina A."/>
            <person name="Stielow B."/>
            <person name="Teixiera M."/>
            <person name="Abouelleil A."/>
            <person name="Chapman S.B."/>
            <person name="Priest M."/>
            <person name="Young S.K."/>
            <person name="Wortman J."/>
            <person name="Nusbaum C."/>
            <person name="Birren B."/>
        </authorList>
    </citation>
    <scope>NUCLEOTIDE SEQUENCE [LARGE SCALE GENOMIC DNA]</scope>
    <source>
        <strain evidence="8 9">CBS 83496</strain>
    </source>
</reference>
<evidence type="ECO:0000256" key="3">
    <source>
        <dbReference type="ARBA" id="ARBA00023015"/>
    </source>
</evidence>
<evidence type="ECO:0000256" key="5">
    <source>
        <dbReference type="ARBA" id="ARBA00023163"/>
    </source>
</evidence>
<dbReference type="EMBL" id="KN847043">
    <property type="protein sequence ID" value="KIW27154.1"/>
    <property type="molecule type" value="Genomic_DNA"/>
</dbReference>
<dbReference type="OrthoDB" id="3163292at2759"/>
<sequence>MRPKACIKCRQWKARCEYDDIAGGCTRCRAYNQPCVFDASFKRTPKALSVQRMSAEIERLRKELEEAQSTAAIPAITPAESRNGALVSLDWTSLFPGAQDESAESAPAVQPSQPIYLHTAESPSTEYRSVGNVSLTRAQVNEHFKIYFARCHPYLPFKMTVRTPEAVWQKSPLLFWVICSAAARWKVRLELMAPVRSMLADTIHSSPRSIEKVQALLIMAMWPFSIKAIMEDPTDYYCSLATQMALQLGLHRPNQTHLHDHGSDERANARMVDEEVKTTTWLACFIMNHRQSLCRGVPQSIRVDFHLLKAFENKAIEPRLSGLCRVYNLAMQANLAIGADAPTTSGMLEPEKRLEAVNLWTERFASLQTELFRDRIDDVVRTSFLYLKLQVLSFALLDDMPVSPGILDCVEVAKQDAYELVDLCGSQNLSLTPASVRYAICFAGFVFVKILRSSYNSAVEVLQDNIERVLEALTTTTSSAEDTFRKACITIQSLMSIEDRKLSSPICTRLGASMVYDLLRICAEHKYGPIIDEQRLDLDFFEWNL</sequence>
<dbReference type="STRING" id="569365.A0A0D2CU61"/>
<dbReference type="RefSeq" id="XP_016247370.1">
    <property type="nucleotide sequence ID" value="XM_016393951.1"/>
</dbReference>
<dbReference type="InterPro" id="IPR051089">
    <property type="entry name" value="prtT"/>
</dbReference>
<dbReference type="PROSITE" id="PS50048">
    <property type="entry name" value="ZN2_CY6_FUNGAL_2"/>
    <property type="match status" value="1"/>
</dbReference>
<accession>A0A0D2CU61</accession>
<dbReference type="InterPro" id="IPR036864">
    <property type="entry name" value="Zn2-C6_fun-type_DNA-bd_sf"/>
</dbReference>
<dbReference type="CDD" id="cd00067">
    <property type="entry name" value="GAL4"/>
    <property type="match status" value="1"/>
</dbReference>
<dbReference type="GO" id="GO:0008270">
    <property type="term" value="F:zinc ion binding"/>
    <property type="evidence" value="ECO:0007669"/>
    <property type="project" value="InterPro"/>
</dbReference>
<dbReference type="AlphaFoldDB" id="A0A0D2CU61"/>
<dbReference type="GO" id="GO:0006351">
    <property type="term" value="P:DNA-templated transcription"/>
    <property type="evidence" value="ECO:0007669"/>
    <property type="project" value="InterPro"/>
</dbReference>
<dbReference type="PANTHER" id="PTHR31845">
    <property type="entry name" value="FINGER DOMAIN PROTEIN, PUTATIVE-RELATED"/>
    <property type="match status" value="1"/>
</dbReference>
<dbReference type="InterPro" id="IPR001138">
    <property type="entry name" value="Zn2Cys6_DnaBD"/>
</dbReference>
<evidence type="ECO:0000256" key="6">
    <source>
        <dbReference type="ARBA" id="ARBA00023242"/>
    </source>
</evidence>
<dbReference type="CDD" id="cd12148">
    <property type="entry name" value="fungal_TF_MHR"/>
    <property type="match status" value="1"/>
</dbReference>